<feature type="region of interest" description="Disordered" evidence="2">
    <location>
        <begin position="806"/>
        <end position="826"/>
    </location>
</feature>
<dbReference type="PROSITE" id="PS00109">
    <property type="entry name" value="PROTEIN_KINASE_TYR"/>
    <property type="match status" value="1"/>
</dbReference>
<dbReference type="Pfam" id="PF07714">
    <property type="entry name" value="PK_Tyr_Ser-Thr"/>
    <property type="match status" value="1"/>
</dbReference>
<gene>
    <name evidence="4" type="ORF">TMSB3V08_LOCUS7642</name>
</gene>
<feature type="compositionally biased region" description="Acidic residues" evidence="2">
    <location>
        <begin position="3703"/>
        <end position="3715"/>
    </location>
</feature>
<dbReference type="InterPro" id="IPR008266">
    <property type="entry name" value="Tyr_kinase_AS"/>
</dbReference>
<feature type="region of interest" description="Disordered" evidence="2">
    <location>
        <begin position="605"/>
        <end position="669"/>
    </location>
</feature>
<feature type="compositionally biased region" description="Basic and acidic residues" evidence="2">
    <location>
        <begin position="2785"/>
        <end position="2806"/>
    </location>
</feature>
<feature type="compositionally biased region" description="Low complexity" evidence="2">
    <location>
        <begin position="3379"/>
        <end position="3390"/>
    </location>
</feature>
<feature type="region of interest" description="Disordered" evidence="2">
    <location>
        <begin position="3496"/>
        <end position="3557"/>
    </location>
</feature>
<keyword evidence="1" id="KW-0067">ATP-binding</keyword>
<dbReference type="InterPro" id="IPR017441">
    <property type="entry name" value="Protein_kinase_ATP_BS"/>
</dbReference>
<dbReference type="GO" id="GO:0004672">
    <property type="term" value="F:protein kinase activity"/>
    <property type="evidence" value="ECO:0007669"/>
    <property type="project" value="InterPro"/>
</dbReference>
<dbReference type="SUPFAM" id="SSF56112">
    <property type="entry name" value="Protein kinase-like (PK-like)"/>
    <property type="match status" value="1"/>
</dbReference>
<feature type="compositionally biased region" description="Polar residues" evidence="2">
    <location>
        <begin position="3829"/>
        <end position="3842"/>
    </location>
</feature>
<dbReference type="InterPro" id="IPR001245">
    <property type="entry name" value="Ser-Thr/Tyr_kinase_cat_dom"/>
</dbReference>
<sequence length="4203" mass="466628">MMLQEFSDTASSHSLSAAPGPPPTTSSEFTIFPPLPPGDRSSVVRFEPLPDLRPAPPPPTHSRRPAAFSAALSHGLSAHDWFHDPHANFPRHQMKYLRELGRGWFGRVVEGEAQGLVPGEQTSKVVVKILHEDATPTDQMYFLHEMKPYRDLQHPNLLRLLGHCLETDPFLVLLESCPGGDLKSFLSTNAATSDALNQQGVTLQMACNISAGLQHMLDGGFVHTDLATRNCMVTPDLTVKIGDYGNGIETYKDEYYCAGDVALPIRWCAPETLHCTDTTIETKEVTPCANVWTLGVVLWELCEFGKLPYAELTDDEVIVRVLGSGTYRLGLPTLPSPHRHNLQLLQVKRVKVNYCSRLDCQRQLLKVKRMNCCSRLDCHRQLLQVKRVNCCSRLDCHRQLLQVKIPKDNTQTKFYCHRQLFQTTSSGQENELLLSVGLSQTTSSGQENELLLSVGLSQTTSSGRESELLLSVGLSQTTSSGQESELLLSVGLSTDNFFRPREYLVMKQCWSPSPQRPALSQVHRMLHHMYSSRERHMKEGDTCSLNSDEDFERRWEAFKPNTIPKTDHMVAVEEIPLPPPRHVEEQQQSDLFSDRTSVDSGILSRERGNADAYSSTSPQPSLSSSTGGEFFTPTIRHHHKSPSLQNLRGSIDDLSESTTDSRTLVSHYRTPDGSLREEVADLNLFKMDNTDLKEETKVNETQEFDSWLQGVETTNDEDAKFVQKISEAIRDLDDALALEKTSSSSESSSNSASHHDSPAKDVTSADQNVVLDFRLGRLYSDATEKFIEETFPPDSYQDDSFLELNRQSGKARRENRGTDSGTDTEDETWQIRIEQGEFTEKVKQKSKSVADLMILTHIDSSEGSDSDTPSLTWSFERDSNNRGSLTKQRAVLSNKVSLNVAAGLLFGSESNIHGAVLGQEFKDTLEKLHAAQKETGGMRGPFLDQRTSLSEEDTLSSPIASSVVPIRGNSQINGSIVSSNHNGKENFLSNDASEKEHREEEGEASASIVCESHKESVSDNASILASGSLKESASDSALFTEPAAKQSDNLISVQKCSEVPHIGDLSSDVNIPSNNLDKFSSSVIPLSNNINCCRLGLNKLSVSMPTNLSSDVQKKLEENEIKLILPETSLEHMIPKSVSCTIETIEHLRQETVEPEEISLTNEEQPWDKEPENTFPVGYILETKPLVGSSADKFDASTLHPSRTKRCLENERLEASSISEPMRVSLEGDVNKITLSCMESSPSAAFSQELHLDSLETDSVNKQGSISNADKTKLDKSIVQSNVFAVSDVKLTDNLMKAGVQDDSSDGQTEERASVILGPCEDYTLDYFKGLKTTFIEGEKTREHCEDSHSGEYFVSGNASEDKDNCLDTRDKYLSDARQDVSSDTSFSLEQENSTTSDHFSENKSQGLPNILRRRINTGPTVAKGRNIDWDGRIEDFIKIVPESNVPKSLLNEADNITVEDINEVEDCCEPSSSKDSVCFIHEVESNMKESPLKEIQCLVYTKESKTYLEQSPLNENRCSIYSKESKTELEQSPLNENLCSIDTKESKTDLEQSPLNENLCSVDSKESKAELEQSPLNKNRCCVDTKESKTDLQQSPLNENLCSVDSKESKTGLEESSLNKKLIKESKSELEQSPLNENLCSIDIKESKTDLEQSPLNENLCSIDSKESKTELEVSPLNENLCSVDSKESKTELEESSLNKKLIKESKSELEQSLLNENLCSIDIKEYKTDLEQSPLNENRCSVDSKESKTDLEQSPLNENLCNIDSKESKTELEQSPLNENRCFIDNKESKNDLEQSHLNENLCSVDSKESKAELKESPLNENVCSVDIKEFKKELEPSLLNENLCFIDIKESKTDLDQSPLNENLCPIDFKESKTDLEQSPLNENLCYIDSKESKTDLEQSPFNENRCCIDTKESKTDLEQSPLNENLCSVDSKESKTELEESSLNKKLIKESESELEQSLLNENLCSIDIKESKTDLEQSPLNENLCYIYSKESKTELEQSPLNENWCCVDTKESKTDLEQSPLNENLCSVDSKESKSELKESSLNENVCCVDIKEFIKELEPSLLNENLCFIDIKESKTDLEQSPLNENLCYIDSKESNTEFEQSPLNENLCYIDSKESNTEFEQSPLNENRCCVDTKEYKTDLEQFPLNENLCSVDYKESKTKLEESLLNENLCFMDIKESKTDLEQSPLNENLCYIDSKESNTEFEQSPLNENRCCVDTKESKTDLEQFPLNENLCSVDYKESKTELEESSLNENLCSVDSKESKSELEQSLLNENLCSIDIKESKTDLEQSPLNENLCYIDSKESNTELEKSPLNENRCSIDNKESKTDLEQSLLNENLCSIDIKESKTDLEQSPLNENWCSINIKESKANLEPISSDKTIPSEISVERSDNVPHNSPNKADITSIIVCSALDSESGQNLTRMDDSTDNLLTPDSLQTVRFKLANLSGSLGVPSLNFIAATPVQSGRNSPEILSSRLENNNKTIVDINDKPNEVLNIDIDNKNLQDTSYYILEELDSNNMSLESIKNSNSNDHFSLSDNPDTHKFQMGNGSFISPSNLSTKENIDLDQTLDSLLPNILSSSLINGDEYDKDSSEIHDLKPTFTNELSANVSSEMYTGLSESIKKPLKVDTNDTLKATNGGLSFSESQLSPQLKECSSSSPSLTASEKGKLETCDSSGTEDSAFDFPRSEEMSITLSHSKDAPLRESPHLNLLDGVDDKSGTWQGEPIRGDPSFPIKDFASVTDAEEGVIAPEMKINVVEDFDMDRSELEVGEDFGLDVVKHSTPDDERSSDSGFRDKGSLSESCEDACDEKYHLEDIEAELEETFNRGGFAYVTKGIEPEDEDVTESEPGGKEPTPLPVDANCLLGMTDRVPNFDDTLKLLPSSSNEFHIVSLEIDNEHHEVCESNEDSLENMAVVPPEAAFVDTDQTFMKSPSKLQGHSASDHSSWKEENPNEKLFQNHNSEFLRPVLSQYTEPLMDDTVIPSDVNPHLPLTGSGWFLHPPIFREDTSEIEMYQCPKDGTSSPCSTSSKDSKCDDSNNSENSYVSFTLDEEFVTAIRNELREKLPLAQQHSEDEEDDSCDELATDTDEDRADVTIHYNAYPPPLSPILEEGESSINTTLSDQYSPFLIANFKESDSRSASPLFSLDFNELAEKNVVAMNTKKFEEEIREALANCSLSSDETESSATKDVKNASVLVEDLDPQSTCVNVNGTAIVVVQGTPKPVAEDDVLMVDMETNEATLVESLTPKSHLAFVRNKKSSEDCRDVSPSTESSDDSAGLSTSGDFDTFVIKKGRFDDSNFISSKNIKDTTEIDENFTPDSISPDWGKETSVSGNVSPGRVDATLEPEVLPHKPHGNGEREFESPRSLTETPASRASARTSDSDTISEFFLTPSEKSPEFSSHFNTPSLSDTTDPKLHRRIYSSNRRVTTNPMFDDVEEIASRQPNNEAAEIMSALENRVLVNYQEKTSKQLPENINMFANDLCSSSESDHAEMLSLEGSSESSPVTKKGDMPSPALGPLLSMWPTNEDSYTDSSQYSDESSNEASPQNHMGVFLSGKKHELKKGMNIVITGSEGEVEKLSPSSVRSEELDIASSGRSTEASLREERDWSLSNQETSTKAPMPSPEEESWKKIPSMLAFSDMNDMMGRCENEEGQTTGRFGEISFMGPKDRREDNADMMSTSFSNKDDGGESYTPDWESESESTNEEDNSSSSGEFVWKEGEKEEQLSGPKVSGSPPATKVSISLSPGFVLCRDILFWGSVTSYYLFGLSAYSTLTKKAYEGLSDFPMEVIAEEDEDDDEEDDDEDDDGSISSGSGAEFVPSAWNSAATPNRSSLRSPDKKSEQKKNVSFKKQKYHCVYEYPREVSDSEGESQHEIVNRHQWDSYQPPQVDYASYADWELLDEQVPDLVSSQDTDNDQDLADTPAPQHFDFYKLSNVDYDFGGEEGLLSDDGEFYISSSARPFKFSSMGGDTTGTGNQFYPGQADVDDVKLDFAKESHLALLGVSVDSCDDEVNTSLLTFTPESADRPAVVLGHDNLFCIKEAHSDHTIWSPSGESLPSLDGKRPVTELSPAGVLKKSLITGGPQNSIGDISNVGGNFKNPDSICNSETSVPMSPTGLGELRHTRDRLKLDLVGSNGGFLLDPPGGSKRRAGVRGEASLLDSGDDTEDSGIESSNGATSTRTLVMAITGEKHVTSAT</sequence>
<feature type="region of interest" description="Disordered" evidence="2">
    <location>
        <begin position="3582"/>
        <end position="3636"/>
    </location>
</feature>
<protein>
    <recommendedName>
        <fullName evidence="3">Protein kinase domain-containing protein</fullName>
    </recommendedName>
</protein>
<evidence type="ECO:0000259" key="3">
    <source>
        <dbReference type="PROSITE" id="PS50011"/>
    </source>
</evidence>
<feature type="compositionally biased region" description="Low complexity" evidence="2">
    <location>
        <begin position="3501"/>
        <end position="3510"/>
    </location>
</feature>
<feature type="region of interest" description="Disordered" evidence="2">
    <location>
        <begin position="2845"/>
        <end position="2865"/>
    </location>
</feature>
<feature type="binding site" evidence="1">
    <location>
        <position position="128"/>
    </location>
    <ligand>
        <name>ATP</name>
        <dbReference type="ChEBI" id="CHEBI:30616"/>
    </ligand>
</feature>
<accession>A0A7R9HPZ2</accession>
<dbReference type="InterPro" id="IPR000719">
    <property type="entry name" value="Prot_kinase_dom"/>
</dbReference>
<dbReference type="GO" id="GO:0005524">
    <property type="term" value="F:ATP binding"/>
    <property type="evidence" value="ECO:0007669"/>
    <property type="project" value="UniProtKB-UniRule"/>
</dbReference>
<feature type="region of interest" description="Disordered" evidence="2">
    <location>
        <begin position="1"/>
        <end position="65"/>
    </location>
</feature>
<feature type="compositionally biased region" description="Basic and acidic residues" evidence="2">
    <location>
        <begin position="3843"/>
        <end position="3852"/>
    </location>
</feature>
<feature type="compositionally biased region" description="Polar residues" evidence="2">
    <location>
        <begin position="1382"/>
        <end position="1405"/>
    </location>
</feature>
<keyword evidence="1" id="KW-0547">Nucleotide-binding</keyword>
<feature type="region of interest" description="Disordered" evidence="2">
    <location>
        <begin position="1381"/>
        <end position="1405"/>
    </location>
</feature>
<feature type="compositionally biased region" description="Polar residues" evidence="2">
    <location>
        <begin position="2648"/>
        <end position="2671"/>
    </location>
</feature>
<name>A0A7R9HPZ2_9NEOP</name>
<feature type="region of interest" description="Disordered" evidence="2">
    <location>
        <begin position="1734"/>
        <end position="1755"/>
    </location>
</feature>
<dbReference type="InterPro" id="IPR011009">
    <property type="entry name" value="Kinase-like_dom_sf"/>
</dbReference>
<feature type="region of interest" description="Disordered" evidence="2">
    <location>
        <begin position="4146"/>
        <end position="4189"/>
    </location>
</feature>
<feature type="compositionally biased region" description="Low complexity" evidence="2">
    <location>
        <begin position="742"/>
        <end position="752"/>
    </location>
</feature>
<dbReference type="PANTHER" id="PTHR24417:SF7">
    <property type="entry name" value="CHROMATIN MODIFICATION-RELATED PROTEIN EAF1"/>
    <property type="match status" value="1"/>
</dbReference>
<feature type="compositionally biased region" description="Basic and acidic residues" evidence="2">
    <location>
        <begin position="3723"/>
        <end position="3732"/>
    </location>
</feature>
<dbReference type="PROSITE" id="PS50011">
    <property type="entry name" value="PROTEIN_KINASE_DOM"/>
    <property type="match status" value="1"/>
</dbReference>
<evidence type="ECO:0000313" key="4">
    <source>
        <dbReference type="EMBL" id="CAD7430897.1"/>
    </source>
</evidence>
<dbReference type="Gene3D" id="3.30.200.20">
    <property type="entry name" value="Phosphorylase Kinase, domain 1"/>
    <property type="match status" value="1"/>
</dbReference>
<dbReference type="PROSITE" id="PS00107">
    <property type="entry name" value="PROTEIN_KINASE_ATP"/>
    <property type="match status" value="1"/>
</dbReference>
<reference evidence="4" key="1">
    <citation type="submission" date="2020-11" db="EMBL/GenBank/DDBJ databases">
        <authorList>
            <person name="Tran Van P."/>
        </authorList>
    </citation>
    <scope>NUCLEOTIDE SEQUENCE</scope>
</reference>
<feature type="region of interest" description="Disordered" evidence="2">
    <location>
        <begin position="2784"/>
        <end position="2808"/>
    </location>
</feature>
<feature type="region of interest" description="Disordered" evidence="2">
    <location>
        <begin position="3800"/>
        <end position="3855"/>
    </location>
</feature>
<dbReference type="EMBL" id="OB794693">
    <property type="protein sequence ID" value="CAD7430897.1"/>
    <property type="molecule type" value="Genomic_DNA"/>
</dbReference>
<feature type="compositionally biased region" description="Polar residues" evidence="2">
    <location>
        <begin position="3616"/>
        <end position="3625"/>
    </location>
</feature>
<feature type="region of interest" description="Disordered" evidence="2">
    <location>
        <begin position="974"/>
        <end position="1007"/>
    </location>
</feature>
<dbReference type="PANTHER" id="PTHR24417">
    <property type="entry name" value="SERINE/THREONINE-PROTEIN KINASE LMTK1"/>
    <property type="match status" value="1"/>
</dbReference>
<feature type="compositionally biased region" description="Low complexity" evidence="2">
    <location>
        <begin position="614"/>
        <end position="626"/>
    </location>
</feature>
<feature type="compositionally biased region" description="Acidic residues" evidence="2">
    <location>
        <begin position="3800"/>
        <end position="3815"/>
    </location>
</feature>
<feature type="compositionally biased region" description="Polar residues" evidence="2">
    <location>
        <begin position="4177"/>
        <end position="4188"/>
    </location>
</feature>
<feature type="compositionally biased region" description="Basic and acidic residues" evidence="2">
    <location>
        <begin position="1742"/>
        <end position="1753"/>
    </location>
</feature>
<feature type="region of interest" description="Disordered" evidence="2">
    <location>
        <begin position="932"/>
        <end position="956"/>
    </location>
</feature>
<feature type="compositionally biased region" description="Polar residues" evidence="2">
    <location>
        <begin position="3530"/>
        <end position="3555"/>
    </location>
</feature>
<feature type="region of interest" description="Disordered" evidence="2">
    <location>
        <begin position="3654"/>
        <end position="3746"/>
    </location>
</feature>
<feature type="compositionally biased region" description="Polar residues" evidence="2">
    <location>
        <begin position="974"/>
        <end position="991"/>
    </location>
</feature>
<feature type="compositionally biased region" description="Polar residues" evidence="2">
    <location>
        <begin position="3405"/>
        <end position="3418"/>
    </location>
</feature>
<feature type="region of interest" description="Disordered" evidence="2">
    <location>
        <begin position="3023"/>
        <end position="3048"/>
    </location>
</feature>
<feature type="region of interest" description="Disordered" evidence="2">
    <location>
        <begin position="2648"/>
        <end position="2689"/>
    </location>
</feature>
<feature type="domain" description="Protein kinase" evidence="3">
    <location>
        <begin position="94"/>
        <end position="382"/>
    </location>
</feature>
<evidence type="ECO:0000256" key="2">
    <source>
        <dbReference type="SAM" id="MobiDB-lite"/>
    </source>
</evidence>
<feature type="compositionally biased region" description="Pro residues" evidence="2">
    <location>
        <begin position="51"/>
        <end position="60"/>
    </location>
</feature>
<organism evidence="4">
    <name type="scientific">Timema monikensis</name>
    <dbReference type="NCBI Taxonomy" id="170555"/>
    <lineage>
        <taxon>Eukaryota</taxon>
        <taxon>Metazoa</taxon>
        <taxon>Ecdysozoa</taxon>
        <taxon>Arthropoda</taxon>
        <taxon>Hexapoda</taxon>
        <taxon>Insecta</taxon>
        <taxon>Pterygota</taxon>
        <taxon>Neoptera</taxon>
        <taxon>Polyneoptera</taxon>
        <taxon>Phasmatodea</taxon>
        <taxon>Timematodea</taxon>
        <taxon>Timematoidea</taxon>
        <taxon>Timematidae</taxon>
        <taxon>Timema</taxon>
    </lineage>
</organism>
<feature type="region of interest" description="Disordered" evidence="2">
    <location>
        <begin position="3263"/>
        <end position="3290"/>
    </location>
</feature>
<proteinExistence type="predicted"/>
<evidence type="ECO:0000256" key="1">
    <source>
        <dbReference type="PROSITE-ProRule" id="PRU10141"/>
    </source>
</evidence>
<dbReference type="Gene3D" id="1.10.510.10">
    <property type="entry name" value="Transferase(Phosphotransferase) domain 1"/>
    <property type="match status" value="1"/>
</dbReference>
<feature type="compositionally biased region" description="Polar residues" evidence="2">
    <location>
        <begin position="1"/>
        <end position="13"/>
    </location>
</feature>
<feature type="region of interest" description="Disordered" evidence="2">
    <location>
        <begin position="3320"/>
        <end position="3424"/>
    </location>
</feature>
<feature type="region of interest" description="Disordered" evidence="2">
    <location>
        <begin position="739"/>
        <end position="763"/>
    </location>
</feature>